<protein>
    <submittedName>
        <fullName evidence="3">DUF4439 domain-containing protein</fullName>
    </submittedName>
</protein>
<dbReference type="Gene3D" id="1.20.1260.10">
    <property type="match status" value="1"/>
</dbReference>
<feature type="region of interest" description="Disordered" evidence="1">
    <location>
        <begin position="106"/>
        <end position="128"/>
    </location>
</feature>
<keyword evidence="4" id="KW-1185">Reference proteome</keyword>
<dbReference type="InterPro" id="IPR012347">
    <property type="entry name" value="Ferritin-like"/>
</dbReference>
<evidence type="ECO:0000313" key="4">
    <source>
        <dbReference type="Proteomes" id="UP000625527"/>
    </source>
</evidence>
<dbReference type="SUPFAM" id="SSF47240">
    <property type="entry name" value="Ferritin-like"/>
    <property type="match status" value="1"/>
</dbReference>
<feature type="region of interest" description="Disordered" evidence="1">
    <location>
        <begin position="178"/>
        <end position="235"/>
    </location>
</feature>
<evidence type="ECO:0000259" key="2">
    <source>
        <dbReference type="Pfam" id="PF14530"/>
    </source>
</evidence>
<comment type="caution">
    <text evidence="3">The sequence shown here is derived from an EMBL/GenBank/DDBJ whole genome shotgun (WGS) entry which is preliminary data.</text>
</comment>
<gene>
    <name evidence="3" type="ORF">IHE71_02140</name>
</gene>
<dbReference type="RefSeq" id="WP_192861078.1">
    <property type="nucleotide sequence ID" value="NZ_JADAQT010000027.1"/>
</dbReference>
<feature type="compositionally biased region" description="Acidic residues" evidence="1">
    <location>
        <begin position="209"/>
        <end position="218"/>
    </location>
</feature>
<reference evidence="3 4" key="1">
    <citation type="submission" date="2020-10" db="EMBL/GenBank/DDBJ databases">
        <title>Myceligenerans pegani sp. nov., an endophytic actinomycete isolated from Peganum harmala L. in Xinjiang, China.</title>
        <authorList>
            <person name="Xin L."/>
        </authorList>
    </citation>
    <scope>NUCLEOTIDE SEQUENCE [LARGE SCALE GENOMIC DNA]</scope>
    <source>
        <strain evidence="3 4">TRM65318</strain>
    </source>
</reference>
<evidence type="ECO:0000313" key="3">
    <source>
        <dbReference type="EMBL" id="MBE1874504.1"/>
    </source>
</evidence>
<dbReference type="Pfam" id="PF14530">
    <property type="entry name" value="DUF4439"/>
    <property type="match status" value="1"/>
</dbReference>
<feature type="domain" description="DUF4439" evidence="2">
    <location>
        <begin position="246"/>
        <end position="369"/>
    </location>
</feature>
<proteinExistence type="predicted"/>
<dbReference type="EMBL" id="JADAQT010000027">
    <property type="protein sequence ID" value="MBE1874504.1"/>
    <property type="molecule type" value="Genomic_DNA"/>
</dbReference>
<feature type="compositionally biased region" description="Low complexity" evidence="1">
    <location>
        <begin position="199"/>
        <end position="208"/>
    </location>
</feature>
<dbReference type="InterPro" id="IPR029447">
    <property type="entry name" value="DUF4439"/>
</dbReference>
<evidence type="ECO:0000256" key="1">
    <source>
        <dbReference type="SAM" id="MobiDB-lite"/>
    </source>
</evidence>
<dbReference type="InterPro" id="IPR009078">
    <property type="entry name" value="Ferritin-like_SF"/>
</dbReference>
<organism evidence="3 4">
    <name type="scientific">Myceligenerans pegani</name>
    <dbReference type="NCBI Taxonomy" id="2776917"/>
    <lineage>
        <taxon>Bacteria</taxon>
        <taxon>Bacillati</taxon>
        <taxon>Actinomycetota</taxon>
        <taxon>Actinomycetes</taxon>
        <taxon>Micrococcales</taxon>
        <taxon>Promicromonosporaceae</taxon>
        <taxon>Myceligenerans</taxon>
    </lineage>
</organism>
<name>A0ABR9MT01_9MICO</name>
<accession>A0ABR9MT01</accession>
<dbReference type="Proteomes" id="UP000625527">
    <property type="component" value="Unassembled WGS sequence"/>
</dbReference>
<sequence>MNASPAAPSRRTARSHGRVRFRRRAAVAIACALLLSGCGVRFDAPPPTEPVPDPVEIVRRTAVDDALHVAEQAEAVAALRKTRPKVAETLTDIAEVSRRHADQLGGEYESGLQSDPPSPTPTELAEIPPGAGAVLTTLSDAAARSATAADVCEDGTLARLLASISAAQTLSARKLAAATGRPQPAYTPPVVPGSGDETAPAPSAAPSDDGADATEESDTTTAALTPSARPTTPPVGVAEADLVAIILAEDSTAYALEVRAAQADDETVRERLANRAETHRRRAEGWARVAGVDGTGADPRRAAYELPGAEVTSQDVLLQAEGRIAAGYASLVGLAEADTRAVAVALLTDSAIAQNSWGAPMISFPGLPEQAAS</sequence>